<dbReference type="EMBL" id="QEKH01000071">
    <property type="protein sequence ID" value="PVY29082.1"/>
    <property type="molecule type" value="Genomic_DNA"/>
</dbReference>
<keyword evidence="2" id="KW-0732">Signal</keyword>
<organism evidence="3 4">
    <name type="scientific">Victivallis vadensis</name>
    <dbReference type="NCBI Taxonomy" id="172901"/>
    <lineage>
        <taxon>Bacteria</taxon>
        <taxon>Pseudomonadati</taxon>
        <taxon>Lentisphaerota</taxon>
        <taxon>Lentisphaeria</taxon>
        <taxon>Victivallales</taxon>
        <taxon>Victivallaceae</taxon>
        <taxon>Victivallis</taxon>
    </lineage>
</organism>
<keyword evidence="1" id="KW-0472">Membrane</keyword>
<evidence type="ECO:0000256" key="1">
    <source>
        <dbReference type="SAM" id="Phobius"/>
    </source>
</evidence>
<dbReference type="Proteomes" id="UP000245959">
    <property type="component" value="Unassembled WGS sequence"/>
</dbReference>
<feature type="signal peptide" evidence="2">
    <location>
        <begin position="1"/>
        <end position="36"/>
    </location>
</feature>
<accession>A0A2U1A887</accession>
<name>A0A2U1A887_9BACT</name>
<keyword evidence="1" id="KW-0812">Transmembrane</keyword>
<comment type="caution">
    <text evidence="3">The sequence shown here is derived from an EMBL/GenBank/DDBJ whole genome shotgun (WGS) entry which is preliminary data.</text>
</comment>
<evidence type="ECO:0000256" key="2">
    <source>
        <dbReference type="SAM" id="SignalP"/>
    </source>
</evidence>
<dbReference type="GeneID" id="78297395"/>
<evidence type="ECO:0008006" key="5">
    <source>
        <dbReference type="Google" id="ProtNLM"/>
    </source>
</evidence>
<evidence type="ECO:0000313" key="3">
    <source>
        <dbReference type="EMBL" id="PVY29082.1"/>
    </source>
</evidence>
<reference evidence="3 4" key="1">
    <citation type="submission" date="2018-04" db="EMBL/GenBank/DDBJ databases">
        <title>Genomic Encyclopedia of Type Strains, Phase IV (KMG-IV): sequencing the most valuable type-strain genomes for metagenomic binning, comparative biology and taxonomic classification.</title>
        <authorList>
            <person name="Goeker M."/>
        </authorList>
    </citation>
    <scope>NUCLEOTIDE SEQUENCE [LARGE SCALE GENOMIC DNA]</scope>
    <source>
        <strain evidence="3 4">DSM 14823</strain>
    </source>
</reference>
<evidence type="ECO:0000313" key="4">
    <source>
        <dbReference type="Proteomes" id="UP000245959"/>
    </source>
</evidence>
<keyword evidence="4" id="KW-1185">Reference proteome</keyword>
<sequence length="93" mass="9655">MKNFFKKIGEGVKAVANKASLFAVAALSIVGFSAGATDLVTEGESGAVTINADAIVDPVRTAMTSAITSCVTIFVIVLVVGFVFWLIKRCTKG</sequence>
<dbReference type="RefSeq" id="WP_116886129.1">
    <property type="nucleotide sequence ID" value="NZ_CABMMC010000079.1"/>
</dbReference>
<dbReference type="AlphaFoldDB" id="A0A2U1A887"/>
<keyword evidence="1" id="KW-1133">Transmembrane helix</keyword>
<feature type="chain" id="PRO_5015520262" description="Virion coat protein B" evidence="2">
    <location>
        <begin position="37"/>
        <end position="93"/>
    </location>
</feature>
<protein>
    <recommendedName>
        <fullName evidence="5">Virion coat protein B</fullName>
    </recommendedName>
</protein>
<gene>
    <name evidence="3" type="ORF">C8D82_1714</name>
</gene>
<proteinExistence type="predicted"/>
<feature type="transmembrane region" description="Helical" evidence="1">
    <location>
        <begin position="66"/>
        <end position="87"/>
    </location>
</feature>